<proteinExistence type="inferred from homology"/>
<dbReference type="GO" id="GO:0004305">
    <property type="term" value="F:ethanolamine kinase activity"/>
    <property type="evidence" value="ECO:0007669"/>
    <property type="project" value="TreeGrafter"/>
</dbReference>
<evidence type="ECO:0008006" key="4">
    <source>
        <dbReference type="Google" id="ProtNLM"/>
    </source>
</evidence>
<keyword evidence="3" id="KW-1185">Reference proteome</keyword>
<dbReference type="GO" id="GO:0006646">
    <property type="term" value="P:phosphatidylethanolamine biosynthetic process"/>
    <property type="evidence" value="ECO:0007669"/>
    <property type="project" value="TreeGrafter"/>
</dbReference>
<dbReference type="HOGENOM" id="CLU_012712_5_1_1"/>
<evidence type="ECO:0000313" key="2">
    <source>
        <dbReference type="EMBL" id="KIP11458.1"/>
    </source>
</evidence>
<dbReference type="Proteomes" id="UP000053257">
    <property type="component" value="Unassembled WGS sequence"/>
</dbReference>
<evidence type="ECO:0000256" key="1">
    <source>
        <dbReference type="ARBA" id="ARBA00038211"/>
    </source>
</evidence>
<dbReference type="SUPFAM" id="SSF56112">
    <property type="entry name" value="Protein kinase-like (PK-like)"/>
    <property type="match status" value="1"/>
</dbReference>
<reference evidence="2 3" key="1">
    <citation type="journal article" date="2014" name="PLoS Genet.">
        <title>Analysis of the Phlebiopsis gigantea genome, transcriptome and secretome provides insight into its pioneer colonization strategies of wood.</title>
        <authorList>
            <person name="Hori C."/>
            <person name="Ishida T."/>
            <person name="Igarashi K."/>
            <person name="Samejima M."/>
            <person name="Suzuki H."/>
            <person name="Master E."/>
            <person name="Ferreira P."/>
            <person name="Ruiz-Duenas F.J."/>
            <person name="Held B."/>
            <person name="Canessa P."/>
            <person name="Larrondo L.F."/>
            <person name="Schmoll M."/>
            <person name="Druzhinina I.S."/>
            <person name="Kubicek C.P."/>
            <person name="Gaskell J.A."/>
            <person name="Kersten P."/>
            <person name="St John F."/>
            <person name="Glasner J."/>
            <person name="Sabat G."/>
            <person name="Splinter BonDurant S."/>
            <person name="Syed K."/>
            <person name="Yadav J."/>
            <person name="Mgbeahuruike A.C."/>
            <person name="Kovalchuk A."/>
            <person name="Asiegbu F.O."/>
            <person name="Lackner G."/>
            <person name="Hoffmeister D."/>
            <person name="Rencoret J."/>
            <person name="Gutierrez A."/>
            <person name="Sun H."/>
            <person name="Lindquist E."/>
            <person name="Barry K."/>
            <person name="Riley R."/>
            <person name="Grigoriev I.V."/>
            <person name="Henrissat B."/>
            <person name="Kues U."/>
            <person name="Berka R.M."/>
            <person name="Martinez A.T."/>
            <person name="Covert S.F."/>
            <person name="Blanchette R.A."/>
            <person name="Cullen D."/>
        </authorList>
    </citation>
    <scope>NUCLEOTIDE SEQUENCE [LARGE SCALE GENOMIC DNA]</scope>
    <source>
        <strain evidence="2 3">11061_1 CR5-6</strain>
    </source>
</reference>
<evidence type="ECO:0000313" key="3">
    <source>
        <dbReference type="Proteomes" id="UP000053257"/>
    </source>
</evidence>
<dbReference type="EMBL" id="KN840446">
    <property type="protein sequence ID" value="KIP11458.1"/>
    <property type="molecule type" value="Genomic_DNA"/>
</dbReference>
<dbReference type="GO" id="GO:0004103">
    <property type="term" value="F:choline kinase activity"/>
    <property type="evidence" value="ECO:0007669"/>
    <property type="project" value="TreeGrafter"/>
</dbReference>
<dbReference type="Pfam" id="PF01633">
    <property type="entry name" value="Choline_kinase"/>
    <property type="match status" value="1"/>
</dbReference>
<gene>
    <name evidence="2" type="ORF">PHLGIDRAFT_18002</name>
</gene>
<protein>
    <recommendedName>
        <fullName evidence="4">Choline kinase N-terminal domain-containing protein</fullName>
    </recommendedName>
</protein>
<dbReference type="OrthoDB" id="10267235at2759"/>
<organism evidence="2 3">
    <name type="scientific">Phlebiopsis gigantea (strain 11061_1 CR5-6)</name>
    <name type="common">White-rot fungus</name>
    <name type="synonym">Peniophora gigantea</name>
    <dbReference type="NCBI Taxonomy" id="745531"/>
    <lineage>
        <taxon>Eukaryota</taxon>
        <taxon>Fungi</taxon>
        <taxon>Dikarya</taxon>
        <taxon>Basidiomycota</taxon>
        <taxon>Agaricomycotina</taxon>
        <taxon>Agaricomycetes</taxon>
        <taxon>Polyporales</taxon>
        <taxon>Phanerochaetaceae</taxon>
        <taxon>Phlebiopsis</taxon>
    </lineage>
</organism>
<dbReference type="PANTHER" id="PTHR22603">
    <property type="entry name" value="CHOLINE/ETHANOALAMINE KINASE"/>
    <property type="match status" value="1"/>
</dbReference>
<dbReference type="Gene3D" id="3.90.1200.10">
    <property type="match status" value="1"/>
</dbReference>
<dbReference type="CDD" id="cd05157">
    <property type="entry name" value="ETNK_euk"/>
    <property type="match status" value="1"/>
</dbReference>
<name>A0A0C3PUS1_PHLG1</name>
<dbReference type="PANTHER" id="PTHR22603:SF93">
    <property type="entry name" value="RE24176P"/>
    <property type="match status" value="1"/>
</dbReference>
<dbReference type="InterPro" id="IPR011009">
    <property type="entry name" value="Kinase-like_dom_sf"/>
</dbReference>
<accession>A0A0C3PUS1</accession>
<dbReference type="AlphaFoldDB" id="A0A0C3PUS1"/>
<dbReference type="GO" id="GO:0005737">
    <property type="term" value="C:cytoplasm"/>
    <property type="evidence" value="ECO:0007669"/>
    <property type="project" value="TreeGrafter"/>
</dbReference>
<comment type="similarity">
    <text evidence="1">Belongs to the choline/ethanolamine kinase family.</text>
</comment>
<dbReference type="Gene3D" id="3.30.200.20">
    <property type="entry name" value="Phosphorylase Kinase, domain 1"/>
    <property type="match status" value="1"/>
</dbReference>
<sequence>MAPHLHPGARRYKTATFIQQLLSILQTLRIPTWTHHGITPENTKIQKVSGSLTNAVFFVSCPSVPHTSILLLRIYGPSSGSLISRPRELHVLHALSSRYHIGPRVYGTFENGRVEEHFDSSALTAADMRDPEISSWIGARMAELHQVDIDAVEVHGLPEASSVRNSGPPQRSLGAEKNVNSWLSLAREVLALPAVSDKLRNSIALDEFERDWRQYMTWLRDRESEQGKSPVVFSHNDAQYGNLLRLNTVTAGAPAHHQIIVVDFEYASPNPAAFDIANHFHEWTANYHSEQPHVLNPARYPTRAQRANFYRAYLSHYHPAAVSPTDAQEELLEAQVAAWSPASHGMWALWGLVQAREALDGTDSEPEFDYVGYARCRLEGFRRELRALSIHS</sequence>
<dbReference type="STRING" id="745531.A0A0C3PUS1"/>